<feature type="signal peptide" evidence="3">
    <location>
        <begin position="1"/>
        <end position="19"/>
    </location>
</feature>
<evidence type="ECO:0000256" key="3">
    <source>
        <dbReference type="SAM" id="SignalP"/>
    </source>
</evidence>
<dbReference type="PRINTS" id="PR00922">
    <property type="entry name" value="DADACBPTASE3"/>
</dbReference>
<dbReference type="EC" id="3.4.16.4" evidence="4"/>
<dbReference type="PANTHER" id="PTHR30023">
    <property type="entry name" value="D-ALANYL-D-ALANINE CARBOXYPEPTIDASE"/>
    <property type="match status" value="1"/>
</dbReference>
<sequence>MLRTPAALLATLFCLPAAADLEAEVREVLAAGGLGETVAAVCVARLTPAGPEVIVDLDADRPLTPASNMKLVTTAAALDRLGPDFAFETTLSVVPAAAPGGDPSLRVVGSGDPGFGDPELLREAGLDPEDLVDRWVEAVKQTGTRRFASLRVDDSIFDRQFVHPDWPEDQLNRWYCAEVAGLNFNDNCIDVLYAPGPRAGAPPVVKVFPLYPDLLAMSTNRARTGTEDAFWVSRAADRNAFTFRGSVKDRRKDPVYVTVHDPPLFFARYLAHKLDEAGVSVGEVVREPTAPGAASGSASEAIHRVRSTLAGVLDRTNRDSQNLFAETLLKRLGHEASGEPGSFANGAEAVRGFLGRAMPGLDLSGVVIADGSGLASTNRLTARLLVGVLAHAAEAEAPAAELYRRSLAELGESGTLRRRGEGVEASRVFAKTGYIARVSALSGYLVLPAAGRAGEGEEVYAFSMLFNGFRPPLSNRSVKRVQDAVLAVLDERLSAEPASR</sequence>
<keyword evidence="4" id="KW-0645">Protease</keyword>
<evidence type="ECO:0000256" key="2">
    <source>
        <dbReference type="ARBA" id="ARBA00022801"/>
    </source>
</evidence>
<organism evidence="4 5">
    <name type="scientific">Phycisphaera mikurensis (strain NBRC 102666 / KCTC 22515 / FYK2301M01)</name>
    <dbReference type="NCBI Taxonomy" id="1142394"/>
    <lineage>
        <taxon>Bacteria</taxon>
        <taxon>Pseudomonadati</taxon>
        <taxon>Planctomycetota</taxon>
        <taxon>Phycisphaerae</taxon>
        <taxon>Phycisphaerales</taxon>
        <taxon>Phycisphaeraceae</taxon>
        <taxon>Phycisphaera</taxon>
    </lineage>
</organism>
<keyword evidence="2 4" id="KW-0378">Hydrolase</keyword>
<gene>
    <name evidence="4" type="primary">dac</name>
    <name evidence="4" type="ordered locus">PSMK_26230</name>
</gene>
<dbReference type="OrthoDB" id="9802627at2"/>
<dbReference type="eggNOG" id="COG2027">
    <property type="taxonomic scope" value="Bacteria"/>
</dbReference>
<dbReference type="Pfam" id="PF02113">
    <property type="entry name" value="Peptidase_S13"/>
    <property type="match status" value="1"/>
</dbReference>
<feature type="chain" id="PRO_5003629758" evidence="3">
    <location>
        <begin position="20"/>
        <end position="500"/>
    </location>
</feature>
<keyword evidence="3" id="KW-0732">Signal</keyword>
<dbReference type="KEGG" id="phm:PSMK_26230"/>
<dbReference type="InterPro" id="IPR012338">
    <property type="entry name" value="Beta-lactam/transpept-like"/>
</dbReference>
<dbReference type="MEROPS" id="S13.004"/>
<dbReference type="AlphaFoldDB" id="I0IHP4"/>
<dbReference type="PANTHER" id="PTHR30023:SF0">
    <property type="entry name" value="PENICILLIN-SENSITIVE CARBOXYPEPTIDASE A"/>
    <property type="match status" value="1"/>
</dbReference>
<dbReference type="GO" id="GO:0009002">
    <property type="term" value="F:serine-type D-Ala-D-Ala carboxypeptidase activity"/>
    <property type="evidence" value="ECO:0007669"/>
    <property type="project" value="UniProtKB-EC"/>
</dbReference>
<dbReference type="SUPFAM" id="SSF56601">
    <property type="entry name" value="beta-lactamase/transpeptidase-like"/>
    <property type="match status" value="1"/>
</dbReference>
<keyword evidence="4" id="KW-0121">Carboxypeptidase</keyword>
<dbReference type="GO" id="GO:0000270">
    <property type="term" value="P:peptidoglycan metabolic process"/>
    <property type="evidence" value="ECO:0007669"/>
    <property type="project" value="TreeGrafter"/>
</dbReference>
<dbReference type="Gene3D" id="3.40.710.10">
    <property type="entry name" value="DD-peptidase/beta-lactamase superfamily"/>
    <property type="match status" value="2"/>
</dbReference>
<dbReference type="InterPro" id="IPR000667">
    <property type="entry name" value="Peptidase_S13"/>
</dbReference>
<dbReference type="Proteomes" id="UP000007881">
    <property type="component" value="Chromosome"/>
</dbReference>
<dbReference type="GO" id="GO:0006508">
    <property type="term" value="P:proteolysis"/>
    <property type="evidence" value="ECO:0007669"/>
    <property type="project" value="InterPro"/>
</dbReference>
<reference evidence="4 5" key="1">
    <citation type="submission" date="2012-02" db="EMBL/GenBank/DDBJ databases">
        <title>Complete genome sequence of Phycisphaera mikurensis NBRC 102666.</title>
        <authorList>
            <person name="Ankai A."/>
            <person name="Hosoyama A."/>
            <person name="Terui Y."/>
            <person name="Sekine M."/>
            <person name="Fukai R."/>
            <person name="Kato Y."/>
            <person name="Nakamura S."/>
            <person name="Yamada-Narita S."/>
            <person name="Kawakoshi A."/>
            <person name="Fukunaga Y."/>
            <person name="Yamazaki S."/>
            <person name="Fujita N."/>
        </authorList>
    </citation>
    <scope>NUCLEOTIDE SEQUENCE [LARGE SCALE GENOMIC DNA]</scope>
    <source>
        <strain evidence="5">NBRC 102666 / KCTC 22515 / FYK2301M01</strain>
    </source>
</reference>
<dbReference type="STRING" id="1142394.PSMK_26230"/>
<dbReference type="NCBIfam" id="TIGR00666">
    <property type="entry name" value="PBP4"/>
    <property type="match status" value="1"/>
</dbReference>
<proteinExistence type="inferred from homology"/>
<accession>I0IHP4</accession>
<dbReference type="EMBL" id="AP012338">
    <property type="protein sequence ID" value="BAM04782.1"/>
    <property type="molecule type" value="Genomic_DNA"/>
</dbReference>
<name>I0IHP4_PHYMF</name>
<evidence type="ECO:0000313" key="4">
    <source>
        <dbReference type="EMBL" id="BAM04782.1"/>
    </source>
</evidence>
<protein>
    <submittedName>
        <fullName evidence="4">Putative D-alanyl-D-alanine carboxypeptidase</fullName>
        <ecNumber evidence="4">3.4.16.4</ecNumber>
    </submittedName>
</protein>
<evidence type="ECO:0000313" key="5">
    <source>
        <dbReference type="Proteomes" id="UP000007881"/>
    </source>
</evidence>
<comment type="similarity">
    <text evidence="1">Belongs to the peptidase S13 family.</text>
</comment>
<dbReference type="Gene3D" id="3.50.80.20">
    <property type="entry name" value="D-Ala-D-Ala carboxypeptidase C, peptidase S13"/>
    <property type="match status" value="1"/>
</dbReference>
<dbReference type="RefSeq" id="WP_014437995.1">
    <property type="nucleotide sequence ID" value="NC_017080.1"/>
</dbReference>
<evidence type="ECO:0000256" key="1">
    <source>
        <dbReference type="ARBA" id="ARBA00006096"/>
    </source>
</evidence>
<keyword evidence="5" id="KW-1185">Reference proteome</keyword>
<dbReference type="HOGENOM" id="CLU_017692_1_2_0"/>